<name>A0AAD5NL72_ACENE</name>
<organism evidence="1 2">
    <name type="scientific">Acer negundo</name>
    <name type="common">Box elder</name>
    <dbReference type="NCBI Taxonomy" id="4023"/>
    <lineage>
        <taxon>Eukaryota</taxon>
        <taxon>Viridiplantae</taxon>
        <taxon>Streptophyta</taxon>
        <taxon>Embryophyta</taxon>
        <taxon>Tracheophyta</taxon>
        <taxon>Spermatophyta</taxon>
        <taxon>Magnoliopsida</taxon>
        <taxon>eudicotyledons</taxon>
        <taxon>Gunneridae</taxon>
        <taxon>Pentapetalae</taxon>
        <taxon>rosids</taxon>
        <taxon>malvids</taxon>
        <taxon>Sapindales</taxon>
        <taxon>Sapindaceae</taxon>
        <taxon>Hippocastanoideae</taxon>
        <taxon>Acereae</taxon>
        <taxon>Acer</taxon>
    </lineage>
</organism>
<protein>
    <submittedName>
        <fullName evidence="1">Uncharacterized protein</fullName>
    </submittedName>
</protein>
<evidence type="ECO:0000313" key="2">
    <source>
        <dbReference type="Proteomes" id="UP001064489"/>
    </source>
</evidence>
<keyword evidence="2" id="KW-1185">Reference proteome</keyword>
<dbReference type="EMBL" id="JAJSOW010000105">
    <property type="protein sequence ID" value="KAI9164853.1"/>
    <property type="molecule type" value="Genomic_DNA"/>
</dbReference>
<dbReference type="Proteomes" id="UP001064489">
    <property type="component" value="Chromosome 10"/>
</dbReference>
<reference evidence="1" key="1">
    <citation type="journal article" date="2022" name="Plant J.">
        <title>Strategies of tolerance reflected in two North American maple genomes.</title>
        <authorList>
            <person name="McEvoy S.L."/>
            <person name="Sezen U.U."/>
            <person name="Trouern-Trend A."/>
            <person name="McMahon S.M."/>
            <person name="Schaberg P.G."/>
            <person name="Yang J."/>
            <person name="Wegrzyn J.L."/>
            <person name="Swenson N.G."/>
        </authorList>
    </citation>
    <scope>NUCLEOTIDE SEQUENCE</scope>
    <source>
        <strain evidence="1">91603</strain>
    </source>
</reference>
<proteinExistence type="predicted"/>
<comment type="caution">
    <text evidence="1">The sequence shown here is derived from an EMBL/GenBank/DDBJ whole genome shotgun (WGS) entry which is preliminary data.</text>
</comment>
<accession>A0AAD5NL72</accession>
<evidence type="ECO:0000313" key="1">
    <source>
        <dbReference type="EMBL" id="KAI9164853.1"/>
    </source>
</evidence>
<dbReference type="AlphaFoldDB" id="A0AAD5NL72"/>
<gene>
    <name evidence="1" type="ORF">LWI28_003307</name>
</gene>
<reference evidence="1" key="2">
    <citation type="submission" date="2023-02" db="EMBL/GenBank/DDBJ databases">
        <authorList>
            <person name="Swenson N.G."/>
            <person name="Wegrzyn J.L."/>
            <person name="Mcevoy S.L."/>
        </authorList>
    </citation>
    <scope>NUCLEOTIDE SEQUENCE</scope>
    <source>
        <strain evidence="1">91603</strain>
        <tissue evidence="1">Leaf</tissue>
    </source>
</reference>
<sequence>MGHQGLRPEPQHYIKGNALSSTAAHTKAYKYHITRVLSLPIWPPQTTQHDVVLTEASDDPITFSRATSDFSVSVREIHDHFRWHFSRETDGKYHSIV</sequence>